<dbReference type="PANTHER" id="PTHR47359:SF3">
    <property type="entry name" value="NLP_P60 DOMAIN-CONTAINING PROTEIN-RELATED"/>
    <property type="match status" value="1"/>
</dbReference>
<dbReference type="InterPro" id="IPR038610">
    <property type="entry name" value="FliK-like_C_sf"/>
</dbReference>
<keyword evidence="2" id="KW-0645">Protease</keyword>
<reference evidence="7" key="1">
    <citation type="journal article" date="2019" name="Int. J. Syst. Evol. Microbiol.">
        <title>The Global Catalogue of Microorganisms (GCM) 10K type strain sequencing project: providing services to taxonomists for standard genome sequencing and annotation.</title>
        <authorList>
            <consortium name="The Broad Institute Genomics Platform"/>
            <consortium name="The Broad Institute Genome Sequencing Center for Infectious Disease"/>
            <person name="Wu L."/>
            <person name="Ma J."/>
        </authorList>
    </citation>
    <scope>NUCLEOTIDE SEQUENCE [LARGE SCALE GENOMIC DNA]</scope>
    <source>
        <strain evidence="7">JCM 17593</strain>
    </source>
</reference>
<evidence type="ECO:0000256" key="1">
    <source>
        <dbReference type="ARBA" id="ARBA00007074"/>
    </source>
</evidence>
<dbReference type="Proteomes" id="UP001500213">
    <property type="component" value="Unassembled WGS sequence"/>
</dbReference>
<dbReference type="PROSITE" id="PS51935">
    <property type="entry name" value="NLPC_P60"/>
    <property type="match status" value="1"/>
</dbReference>
<feature type="domain" description="NlpC/P60" evidence="5">
    <location>
        <begin position="64"/>
        <end position="181"/>
    </location>
</feature>
<dbReference type="SUPFAM" id="SSF54001">
    <property type="entry name" value="Cysteine proteinases"/>
    <property type="match status" value="1"/>
</dbReference>
<keyword evidence="7" id="KW-1185">Reference proteome</keyword>
<keyword evidence="3" id="KW-0378">Hydrolase</keyword>
<evidence type="ECO:0000313" key="6">
    <source>
        <dbReference type="EMBL" id="GAA4185672.1"/>
    </source>
</evidence>
<organism evidence="6 7">
    <name type="scientific">Gryllotalpicola kribbensis</name>
    <dbReference type="NCBI Taxonomy" id="993084"/>
    <lineage>
        <taxon>Bacteria</taxon>
        <taxon>Bacillati</taxon>
        <taxon>Actinomycetota</taxon>
        <taxon>Actinomycetes</taxon>
        <taxon>Micrococcales</taxon>
        <taxon>Microbacteriaceae</taxon>
        <taxon>Gryllotalpicola</taxon>
    </lineage>
</organism>
<dbReference type="Pfam" id="PF02120">
    <property type="entry name" value="Flg_hook"/>
    <property type="match status" value="1"/>
</dbReference>
<dbReference type="Gene3D" id="3.30.750.140">
    <property type="match status" value="1"/>
</dbReference>
<accession>A0ABP8AKW6</accession>
<protein>
    <recommendedName>
        <fullName evidence="5">NlpC/P60 domain-containing protein</fullName>
    </recommendedName>
</protein>
<dbReference type="InterPro" id="IPR038765">
    <property type="entry name" value="Papain-like_cys_pep_sf"/>
</dbReference>
<evidence type="ECO:0000256" key="4">
    <source>
        <dbReference type="ARBA" id="ARBA00022807"/>
    </source>
</evidence>
<gene>
    <name evidence="6" type="ORF">GCM10022288_08030</name>
</gene>
<name>A0ABP8AKW6_9MICO</name>
<evidence type="ECO:0000256" key="3">
    <source>
        <dbReference type="ARBA" id="ARBA00022801"/>
    </source>
</evidence>
<dbReference type="InterPro" id="IPR021136">
    <property type="entry name" value="Flagellar_hook_control-like_C"/>
</dbReference>
<proteinExistence type="inferred from homology"/>
<comment type="caution">
    <text evidence="6">The sequence shown here is derived from an EMBL/GenBank/DDBJ whole genome shotgun (WGS) entry which is preliminary data.</text>
</comment>
<comment type="similarity">
    <text evidence="1">Belongs to the peptidase C40 family.</text>
</comment>
<evidence type="ECO:0000313" key="7">
    <source>
        <dbReference type="Proteomes" id="UP001500213"/>
    </source>
</evidence>
<dbReference type="EMBL" id="BAABBX010000005">
    <property type="protein sequence ID" value="GAA4185672.1"/>
    <property type="molecule type" value="Genomic_DNA"/>
</dbReference>
<dbReference type="Gene3D" id="3.90.1720.10">
    <property type="entry name" value="endopeptidase domain like (from Nostoc punctiforme)"/>
    <property type="match status" value="1"/>
</dbReference>
<dbReference type="CDD" id="cd17470">
    <property type="entry name" value="T3SS_Flik_C"/>
    <property type="match status" value="1"/>
</dbReference>
<dbReference type="RefSeq" id="WP_344774054.1">
    <property type="nucleotide sequence ID" value="NZ_BAABBX010000005.1"/>
</dbReference>
<sequence length="418" mass="41016">MTVVDAVARVAQLQTELAGLRTQHAQGSTQSAGAGAFAALLGEVADAGSAATTTGQGAAGAHGQVTGQQIVQDAEKYLGVPYVFGGESTSGMDCSGLVQTVLGDLGISAPRVVPDQAKIGAPVASLADAQPGDLIVEKGNGHIQIYAGDGMIIEAPKPGESVVKRKEWLSADQIGTIRRVATAAPAADSVAATPATADASAQLAALIVPVVVQHSDGQGAAQASATASSSVAVSQLASLTAALLPGMPGGTDASASLAATAASVTTAAPAPVPADFSAQLAGPITQLVTQPDGSHTVVVRVVPEQLGPVTVDAHLTEHGLRIELSAPNDAGRDALTGVLGELRRDLAAGGITASVSLGQAATGSSAGDGQAQTGAQQALFELLDENRSLRSASAAAAPAVTVAASALLSPDSLLDVLA</sequence>
<dbReference type="Pfam" id="PF00877">
    <property type="entry name" value="NLPC_P60"/>
    <property type="match status" value="1"/>
</dbReference>
<dbReference type="PANTHER" id="PTHR47359">
    <property type="entry name" value="PEPTIDOGLYCAN DL-ENDOPEPTIDASE CWLO"/>
    <property type="match status" value="1"/>
</dbReference>
<evidence type="ECO:0000256" key="2">
    <source>
        <dbReference type="ARBA" id="ARBA00022670"/>
    </source>
</evidence>
<dbReference type="InterPro" id="IPR000064">
    <property type="entry name" value="NLP_P60_dom"/>
</dbReference>
<dbReference type="InterPro" id="IPR051794">
    <property type="entry name" value="PG_Endopeptidase_C40"/>
</dbReference>
<evidence type="ECO:0000259" key="5">
    <source>
        <dbReference type="PROSITE" id="PS51935"/>
    </source>
</evidence>
<keyword evidence="4" id="KW-0788">Thiol protease</keyword>